<dbReference type="EMBL" id="JAPESX010001081">
    <property type="protein sequence ID" value="KAJ8117613.1"/>
    <property type="molecule type" value="Genomic_DNA"/>
</dbReference>
<proteinExistence type="predicted"/>
<protein>
    <submittedName>
        <fullName evidence="1">Uncharacterized protein</fullName>
    </submittedName>
</protein>
<evidence type="ECO:0000313" key="1">
    <source>
        <dbReference type="EMBL" id="KAJ8117613.1"/>
    </source>
</evidence>
<comment type="caution">
    <text evidence="1">The sequence shown here is derived from an EMBL/GenBank/DDBJ whole genome shotgun (WGS) entry which is preliminary data.</text>
</comment>
<sequence>MPPRILQGLDRDVYQIIRKFEDQHVDDKKPPRFTVMGVYDAIKQSNSSLARQKKRPLEDSIDRVLRLRREEKQEDDEEANLEEAPTGSSPKQKRERDYSLLNKHITRSWNIPKAQTSEMDTPDSQASLEAERQPNGEPKTKKRRAERREKEDRTPPADASLRDLGGMDEAIKILVKSITWPMHAPEACEKGLVKPARGVLIHGPPGCGKTMLAKSYAASLGVAFIPVSAPSLIAGMSGESEKKIRELYDEAKKLAPCLVFIDEIDAIMGKRENAQREMEKRIVAQMLTCMDDCDPQKMGGKLVVTLAATNRPDSIDPALRRAGRFNYEIGLGIPNEAAREAILRKMLSKIPLADDVDCKYLAKRTPGFVGADLEDLISVAQNDLATELMSEITQVASSTSMDVDSEAQDPPIIQLHYAILAAPLNAIPENKYTLTMRHFLEAITQVQPSSKREGFSTIPDTTWAHIGALDDVREELMLSIVEPIHHPERFKALGIDGPSGVLLWGPPGCGKTLLAKAVANESKANFISVKGPELLNKYVGESERSVRQVFSRARASAPCIVFFDELDALVPRRDSSGTDSSARVVNQLLTELDGMNNRSGVYVIGATNRPDMIDPAILRPGRLGTNIFIDIPTADGRVEILKTRIRRTLPSYTDFDVLEAVARDRRRNPFYALWVSIVEYPGLRIDGMESPTGEEQIRLGLEVAEYFTKNPKYTFEGFAGLGRHGGALILREEPAEGQRARKMVIKYSYGALSLDPDSDADQDLRNEYSWLRRLRGAEHIVQLVPMADCSLFLPGVPVVRQCVAMAFPPDLDLSDELAAPRVQREVIKPQPYASITQNSAHHDNFVFTDPVDMLGNEHEPALPILKLIDFGRGREVDEVKSREYVEPLLIRSINKNFAPNHPEEFASRLNLLLAAQVSLLQHTHTHDYTSFPGKTDVP</sequence>
<reference evidence="1" key="1">
    <citation type="submission" date="2022-11" db="EMBL/GenBank/DDBJ databases">
        <title>Genome Sequence of Nemania bipapillata.</title>
        <authorList>
            <person name="Buettner E."/>
        </authorList>
    </citation>
    <scope>NUCLEOTIDE SEQUENCE</scope>
    <source>
        <strain evidence="1">CP14</strain>
    </source>
</reference>
<evidence type="ECO:0000313" key="2">
    <source>
        <dbReference type="Proteomes" id="UP001153334"/>
    </source>
</evidence>
<gene>
    <name evidence="1" type="ORF">ONZ43_g4171</name>
</gene>
<organism evidence="1 2">
    <name type="scientific">Nemania bipapillata</name>
    <dbReference type="NCBI Taxonomy" id="110536"/>
    <lineage>
        <taxon>Eukaryota</taxon>
        <taxon>Fungi</taxon>
        <taxon>Dikarya</taxon>
        <taxon>Ascomycota</taxon>
        <taxon>Pezizomycotina</taxon>
        <taxon>Sordariomycetes</taxon>
        <taxon>Xylariomycetidae</taxon>
        <taxon>Xylariales</taxon>
        <taxon>Xylariaceae</taxon>
        <taxon>Nemania</taxon>
    </lineage>
</organism>
<name>A0ACC2IR69_9PEZI</name>
<accession>A0ACC2IR69</accession>
<dbReference type="Proteomes" id="UP001153334">
    <property type="component" value="Unassembled WGS sequence"/>
</dbReference>
<keyword evidence="2" id="KW-1185">Reference proteome</keyword>